<feature type="transmembrane region" description="Helical" evidence="1">
    <location>
        <begin position="56"/>
        <end position="72"/>
    </location>
</feature>
<protein>
    <recommendedName>
        <fullName evidence="3">Holin of 3TMs, for gene-transfer release</fullName>
    </recommendedName>
</protein>
<organism evidence="2">
    <name type="scientific">uncultured virus</name>
    <dbReference type="NCBI Taxonomy" id="340016"/>
    <lineage>
        <taxon>Viruses</taxon>
        <taxon>environmental samples</taxon>
    </lineage>
</organism>
<evidence type="ECO:0000256" key="1">
    <source>
        <dbReference type="SAM" id="Phobius"/>
    </source>
</evidence>
<name>A0A218MLF2_9VIRU</name>
<reference evidence="2" key="1">
    <citation type="submission" date="2016-10" db="EMBL/GenBank/DDBJ databases">
        <authorList>
            <person name="Varghese N."/>
        </authorList>
    </citation>
    <scope>NUCLEOTIDE SEQUENCE</scope>
</reference>
<proteinExistence type="predicted"/>
<sequence length="119" mass="12997">MIGTILSSVSNLASSYIEGKTAIQKAEATIRMKEATGEIDWDLAAMRASQSSWKDEWLTLLFSIPLVLSFMGEWGRGIVADGFTALAGMPQWYQIALGAIVSASFATRSASKLFNMRKK</sequence>
<dbReference type="EMBL" id="KY052814">
    <property type="protein sequence ID" value="ASF00107.1"/>
    <property type="molecule type" value="Genomic_DNA"/>
</dbReference>
<evidence type="ECO:0008006" key="3">
    <source>
        <dbReference type="Google" id="ProtNLM"/>
    </source>
</evidence>
<feature type="transmembrane region" description="Helical" evidence="1">
    <location>
        <begin position="92"/>
        <end position="110"/>
    </location>
</feature>
<keyword evidence="1" id="KW-1133">Transmembrane helix</keyword>
<reference evidence="2" key="2">
    <citation type="journal article" date="2017" name="Nat. Commun.">
        <title>Single-virus genomics reveals hidden cosmopolitan and abundant viruses.</title>
        <authorList>
            <person name="Martinez-Hernandez F."/>
            <person name="Fornas O."/>
            <person name="Lluesma Gomez M."/>
            <person name="Bolduc B."/>
            <person name="de la Cruz Pena M.J."/>
            <person name="Martinez J.M."/>
            <person name="Anton J."/>
            <person name="Gasol J.M."/>
            <person name="Rosselli R."/>
            <person name="Rodriguez-Valera F."/>
            <person name="Sullivan M.B."/>
            <person name="Acinas S.G."/>
            <person name="Martinez-Garcia M."/>
        </authorList>
    </citation>
    <scope>NUCLEOTIDE SEQUENCE</scope>
</reference>
<accession>A0A218MLF2</accession>
<keyword evidence="1" id="KW-0812">Transmembrane</keyword>
<keyword evidence="1" id="KW-0472">Membrane</keyword>
<evidence type="ECO:0000313" key="2">
    <source>
        <dbReference type="EMBL" id="ASF00107.1"/>
    </source>
</evidence>